<dbReference type="GO" id="GO:0016787">
    <property type="term" value="F:hydrolase activity"/>
    <property type="evidence" value="ECO:0007669"/>
    <property type="project" value="UniProtKB-ARBA"/>
</dbReference>
<evidence type="ECO:0000313" key="2">
    <source>
        <dbReference type="Proteomes" id="UP000000447"/>
    </source>
</evidence>
<dbReference type="Proteomes" id="UP000000447">
    <property type="component" value="Chromosome"/>
</dbReference>
<organism evidence="1 2">
    <name type="scientific">Thermomicrobium roseum (strain ATCC 27502 / DSM 5159 / P-2)</name>
    <dbReference type="NCBI Taxonomy" id="309801"/>
    <lineage>
        <taxon>Bacteria</taxon>
        <taxon>Pseudomonadati</taxon>
        <taxon>Thermomicrobiota</taxon>
        <taxon>Thermomicrobia</taxon>
        <taxon>Thermomicrobiales</taxon>
        <taxon>Thermomicrobiaceae</taxon>
        <taxon>Thermomicrobium</taxon>
    </lineage>
</organism>
<dbReference type="InterPro" id="IPR002591">
    <property type="entry name" value="Phosphodiest/P_Trfase"/>
</dbReference>
<dbReference type="HOGENOM" id="CLU_039509_0_0_0"/>
<reference evidence="1 2" key="1">
    <citation type="journal article" date="2009" name="PLoS ONE">
        <title>Complete genome sequence of the aerobic CO-oxidizing thermophile Thermomicrobium roseum.</title>
        <authorList>
            <person name="Wu D."/>
            <person name="Raymond J."/>
            <person name="Wu M."/>
            <person name="Chatterji S."/>
            <person name="Ren Q."/>
            <person name="Graham J.E."/>
            <person name="Bryant D.A."/>
            <person name="Robb F."/>
            <person name="Colman A."/>
            <person name="Tallon L.J."/>
            <person name="Badger J.H."/>
            <person name="Madupu R."/>
            <person name="Ward N.L."/>
            <person name="Eisen J.A."/>
        </authorList>
    </citation>
    <scope>NUCLEOTIDE SEQUENCE [LARGE SCALE GENOMIC DNA]</scope>
    <source>
        <strain evidence="2">ATCC 27502 / DSM 5159 / P-2</strain>
    </source>
</reference>
<name>B9L1T8_THERP</name>
<dbReference type="RefSeq" id="WP_015922780.1">
    <property type="nucleotide sequence ID" value="NC_011959.1"/>
</dbReference>
<accession>B9L1T8</accession>
<dbReference type="AlphaFoldDB" id="B9L1T8"/>
<evidence type="ECO:0000313" key="1">
    <source>
        <dbReference type="EMBL" id="ACM05415.1"/>
    </source>
</evidence>
<dbReference type="KEGG" id="tro:trd_1838"/>
<proteinExistence type="predicted"/>
<dbReference type="Pfam" id="PF01663">
    <property type="entry name" value="Phosphodiest"/>
    <property type="match status" value="1"/>
</dbReference>
<sequence>MATSRVLIVVLDGLRPDLVTEERMPFVHSLAAEGTRLTRYAAAYPPHTRVQVATMCTGTYPGQHGIVSNVMVLEEAGEDGILDTSDFRQIAELDRRTQGRAILRPPLADLLAARGQRLAVAASGSTGSSWLWARTQPFRLVNPRSVFGLPDLAALREKLGPPPDPTDSSLELVRYAIRAARDLFLPYPDVAVTVLWLHEPDATFHFAGLGSPESESVLRQLDELLARFFDHLAARRLLDDLLVFVLSDHGQSTPLHHRSLSELLRQAPPLPVLDRLVPAGDFLFRRPGSTTPKPVELAPLIEWLLEQPWVGAVLAHPSLTSARPGTAPLTAVWGGSLERDALERLPLLAVSPTWRADQNEFGVAGVVTALTEQVALRSTHGSGSPFELQAFAVMLGPNIRKGFASRIPAGVVDIVPTVAAVLGLTPEQPFAGRVLQEAFDESWQPSIRSELCRPTPGAIVLGWRTEGTFYLDRIAGPDQFWDDRSG</sequence>
<dbReference type="PANTHER" id="PTHR10151:SF120">
    <property type="entry name" value="BIS(5'-ADENOSYL)-TRIPHOSPHATASE"/>
    <property type="match status" value="1"/>
</dbReference>
<protein>
    <submittedName>
        <fullName evidence="1">Type I phosphodiesterase / nucleotide pyrophosphatase superfamily</fullName>
    </submittedName>
</protein>
<dbReference type="SUPFAM" id="SSF53649">
    <property type="entry name" value="Alkaline phosphatase-like"/>
    <property type="match status" value="1"/>
</dbReference>
<dbReference type="InterPro" id="IPR017850">
    <property type="entry name" value="Alkaline_phosphatase_core_sf"/>
</dbReference>
<dbReference type="PANTHER" id="PTHR10151">
    <property type="entry name" value="ECTONUCLEOTIDE PYROPHOSPHATASE/PHOSPHODIESTERASE"/>
    <property type="match status" value="1"/>
</dbReference>
<dbReference type="eggNOG" id="COG1524">
    <property type="taxonomic scope" value="Bacteria"/>
</dbReference>
<gene>
    <name evidence="1" type="ordered locus">trd_1838</name>
</gene>
<dbReference type="Gene3D" id="3.40.720.10">
    <property type="entry name" value="Alkaline Phosphatase, subunit A"/>
    <property type="match status" value="2"/>
</dbReference>
<dbReference type="EMBL" id="CP001275">
    <property type="protein sequence ID" value="ACM05415.1"/>
    <property type="molecule type" value="Genomic_DNA"/>
</dbReference>
<keyword evidence="2" id="KW-1185">Reference proteome</keyword>
<dbReference type="STRING" id="309801.trd_1838"/>